<dbReference type="InterPro" id="IPR005546">
    <property type="entry name" value="Autotransporte_beta"/>
</dbReference>
<organism evidence="3 4">
    <name type="scientific">Campylobacter gracilis RM3268</name>
    <dbReference type="NCBI Taxonomy" id="553220"/>
    <lineage>
        <taxon>Bacteria</taxon>
        <taxon>Pseudomonadati</taxon>
        <taxon>Campylobacterota</taxon>
        <taxon>Epsilonproteobacteria</taxon>
        <taxon>Campylobacterales</taxon>
        <taxon>Campylobacteraceae</taxon>
        <taxon>Campylobacter</taxon>
    </lineage>
</organism>
<dbReference type="InterPro" id="IPR036709">
    <property type="entry name" value="Autotransporte_beta_dom_sf"/>
</dbReference>
<dbReference type="InterPro" id="IPR013785">
    <property type="entry name" value="Aldolase_TIM"/>
</dbReference>
<dbReference type="SUPFAM" id="SSF103515">
    <property type="entry name" value="Autotransporter"/>
    <property type="match status" value="1"/>
</dbReference>
<evidence type="ECO:0000259" key="2">
    <source>
        <dbReference type="PROSITE" id="PS51208"/>
    </source>
</evidence>
<reference evidence="3 4" key="1">
    <citation type="submission" date="2009-07" db="EMBL/GenBank/DDBJ databases">
        <authorList>
            <person name="Madupu R."/>
            <person name="Sebastian Y."/>
            <person name="Durkin A.S."/>
            <person name="Torralba M."/>
            <person name="Methe B."/>
            <person name="Sutton G.G."/>
            <person name="Strausberg R.L."/>
            <person name="Nelson K.E."/>
        </authorList>
    </citation>
    <scope>NUCLEOTIDE SEQUENCE [LARGE SCALE GENOMIC DNA]</scope>
    <source>
        <strain evidence="3 4">RM3268</strain>
    </source>
</reference>
<evidence type="ECO:0000313" key="4">
    <source>
        <dbReference type="Proteomes" id="UP000005709"/>
    </source>
</evidence>
<keyword evidence="4" id="KW-1185">Reference proteome</keyword>
<dbReference type="PANTHER" id="PTHR35040">
    <property type="match status" value="1"/>
</dbReference>
<name>C8PHG4_9BACT</name>
<comment type="caution">
    <text evidence="3">The sequence shown here is derived from an EMBL/GenBank/DDBJ whole genome shotgun (WGS) entry which is preliminary data.</text>
</comment>
<dbReference type="SMART" id="SM00869">
    <property type="entry name" value="Autotransporter"/>
    <property type="match status" value="1"/>
</dbReference>
<gene>
    <name evidence="3" type="ORF">CAMGR0001_0409</name>
</gene>
<dbReference type="Gene3D" id="3.20.20.70">
    <property type="entry name" value="Aldolase class I"/>
    <property type="match status" value="1"/>
</dbReference>
<dbReference type="EMBL" id="ACYG01000024">
    <property type="protein sequence ID" value="EEV17578.1"/>
    <property type="molecule type" value="Genomic_DNA"/>
</dbReference>
<sequence>MLKSLKKIVSLALVGAAGFGYASEQNSWSYANAQKSPSNNTSHSDVMSAADSLGAKLSRRDAASDSSASDEYESSFRIKLEYARGFAKKGSYSGRLNNQRVMMPAFRWTGNSGVNAEFWNGITNIGGALVPYVAFGSYEAATPGNQTTQYLVRREEDAVQMKRNIAAGISNLGYTYTTNSTRNLNLVYADIDNFVNFYGRENIAGYFIDEVNTENNPVTIAYMKSIYNYIKTKYPGMLVLANNGWGVRDAIAPYADVWMLQEVSADEYINHYRPRTSEFEKDPANSSKILHVIYNARPDQYDEIIRLSRERNAANLFITSDTNAYPSGYDDLPTYFEALMLAINNFTPKNGSLFSQVARGGNRIGIEMPRSKVDLDLTKLARNSAYKNLTDTDGQEFNVNVSAIGNYGGDYKDRSGGVKYDHKSDGILLGASKKVDDLTLGVIFGYQKSDAWYEGKFDGVKENIKSYELGLAGKYDFNENVDLAVNLTYSTNDHKFETNNGFGAIHGAKYKSQIWDFSTRAGYKFLFENGYIKPYLGLGAIRVNEDAISRLKFSSASKTAPNGTAGIYAIKAFGDLQIFANAEYEHRFSGDSYHASRKYSDRYDVEGLDYSSGVFNGAIGLKYKILQSVGLSASYELSESKNSLARAAFDVEF</sequence>
<dbReference type="Pfam" id="PF03797">
    <property type="entry name" value="Autotransporter"/>
    <property type="match status" value="1"/>
</dbReference>
<dbReference type="eggNOG" id="COG3468">
    <property type="taxonomic scope" value="Bacteria"/>
</dbReference>
<dbReference type="Gene3D" id="2.40.128.130">
    <property type="entry name" value="Autotransporter beta-domain"/>
    <property type="match status" value="1"/>
</dbReference>
<feature type="signal peptide" evidence="1">
    <location>
        <begin position="1"/>
        <end position="22"/>
    </location>
</feature>
<feature type="domain" description="Autotransporter" evidence="2">
    <location>
        <begin position="394"/>
        <end position="653"/>
    </location>
</feature>
<protein>
    <submittedName>
        <fullName evidence="3">Outer membrane autotransporter barrel domain protein</fullName>
    </submittedName>
</protein>
<dbReference type="RefSeq" id="WP_005871093.1">
    <property type="nucleotide sequence ID" value="NZ_ACYG01000024.1"/>
</dbReference>
<dbReference type="PROSITE" id="PS51208">
    <property type="entry name" value="AUTOTRANSPORTER"/>
    <property type="match status" value="1"/>
</dbReference>
<dbReference type="Proteomes" id="UP000005709">
    <property type="component" value="Unassembled WGS sequence"/>
</dbReference>
<dbReference type="STRING" id="824.CGRAC_1909"/>
<keyword evidence="1" id="KW-0732">Signal</keyword>
<dbReference type="eggNOG" id="COG1122">
    <property type="taxonomic scope" value="Bacteria"/>
</dbReference>
<feature type="chain" id="PRO_5002989979" evidence="1">
    <location>
        <begin position="23"/>
        <end position="653"/>
    </location>
</feature>
<evidence type="ECO:0000313" key="3">
    <source>
        <dbReference type="EMBL" id="EEV17578.1"/>
    </source>
</evidence>
<proteinExistence type="predicted"/>
<dbReference type="AlphaFoldDB" id="C8PHG4"/>
<evidence type="ECO:0000256" key="1">
    <source>
        <dbReference type="SAM" id="SignalP"/>
    </source>
</evidence>
<dbReference type="PANTHER" id="PTHR35040:SF7">
    <property type="entry name" value="FIBRONECTIN TYPE-III DOMAIN-CONTAINING PROTEIN-RELATED"/>
    <property type="match status" value="1"/>
</dbReference>
<accession>C8PHG4</accession>
<dbReference type="Pfam" id="PF12138">
    <property type="entry name" value="Spherulin4"/>
    <property type="match status" value="1"/>
</dbReference>
<dbReference type="InterPro" id="IPR021986">
    <property type="entry name" value="Spherulin4"/>
</dbReference>